<evidence type="ECO:0000313" key="3">
    <source>
        <dbReference type="EMBL" id="RST29745.1"/>
    </source>
</evidence>
<feature type="signal peptide" evidence="1">
    <location>
        <begin position="1"/>
        <end position="27"/>
    </location>
</feature>
<proteinExistence type="predicted"/>
<dbReference type="InterPro" id="IPR023614">
    <property type="entry name" value="Porin_dom_sf"/>
</dbReference>
<feature type="domain" description="Porin" evidence="2">
    <location>
        <begin position="113"/>
        <end position="214"/>
    </location>
</feature>
<organism evidence="3 4">
    <name type="scientific">Sphingomonas ginkgonis</name>
    <dbReference type="NCBI Taxonomy" id="2315330"/>
    <lineage>
        <taxon>Bacteria</taxon>
        <taxon>Pseudomonadati</taxon>
        <taxon>Pseudomonadota</taxon>
        <taxon>Alphaproteobacteria</taxon>
        <taxon>Sphingomonadales</taxon>
        <taxon>Sphingomonadaceae</taxon>
        <taxon>Sphingomonas</taxon>
    </lineage>
</organism>
<feature type="chain" id="PRO_5019462736" evidence="1">
    <location>
        <begin position="28"/>
        <end position="240"/>
    </location>
</feature>
<accession>A0A429V741</accession>
<reference evidence="3 4" key="1">
    <citation type="submission" date="2018-12" db="EMBL/GenBank/DDBJ databases">
        <title>Sphingomonas sp. HMF7854 Genome sequencing and assembly.</title>
        <authorList>
            <person name="Cha I."/>
            <person name="Kang H."/>
            <person name="Kim H."/>
            <person name="Kang J."/>
            <person name="Joh K."/>
        </authorList>
    </citation>
    <scope>NUCLEOTIDE SEQUENCE [LARGE SCALE GENOMIC DNA]</scope>
    <source>
        <strain evidence="3 4">HMF7854</strain>
    </source>
</reference>
<name>A0A429V741_9SPHN</name>
<comment type="caution">
    <text evidence="3">The sequence shown here is derived from an EMBL/GenBank/DDBJ whole genome shotgun (WGS) entry which is preliminary data.</text>
</comment>
<sequence>MRVAKGWKIGAALGAAGLLLPSAIALAAPAAIKARAPAISFSFDRFATFTPAQGDPRLAASFANRPTMAGDFHFTPSAARGRPSQLRVAIRARAQTPAEVVRGRDMNAPLNTGLTALTPASYNLGVAVGWKRFAVSGDVARSSAPNPALGSREGAVLGVSYNLNRFTPRIAASADRSTGKQAVALGDQQNYAVDLGTDYRLSQRLSLTGGVRYKVERDRVALSDERRDSQAVYIGTAFKF</sequence>
<dbReference type="InterPro" id="IPR033900">
    <property type="entry name" value="Gram_neg_porin_domain"/>
</dbReference>
<keyword evidence="4" id="KW-1185">Reference proteome</keyword>
<dbReference type="Proteomes" id="UP000274661">
    <property type="component" value="Unassembled WGS sequence"/>
</dbReference>
<evidence type="ECO:0000313" key="4">
    <source>
        <dbReference type="Proteomes" id="UP000274661"/>
    </source>
</evidence>
<keyword evidence="1" id="KW-0732">Signal</keyword>
<dbReference type="SUPFAM" id="SSF56935">
    <property type="entry name" value="Porins"/>
    <property type="match status" value="1"/>
</dbReference>
<evidence type="ECO:0000256" key="1">
    <source>
        <dbReference type="SAM" id="SignalP"/>
    </source>
</evidence>
<dbReference type="GO" id="GO:0016020">
    <property type="term" value="C:membrane"/>
    <property type="evidence" value="ECO:0007669"/>
    <property type="project" value="InterPro"/>
</dbReference>
<dbReference type="EMBL" id="RWJF01000001">
    <property type="protein sequence ID" value="RST29745.1"/>
    <property type="molecule type" value="Genomic_DNA"/>
</dbReference>
<dbReference type="GO" id="GO:0015288">
    <property type="term" value="F:porin activity"/>
    <property type="evidence" value="ECO:0007669"/>
    <property type="project" value="InterPro"/>
</dbReference>
<dbReference type="OrthoDB" id="8479273at2"/>
<gene>
    <name evidence="3" type="ORF">HMF7854_02075</name>
</gene>
<evidence type="ECO:0000259" key="2">
    <source>
        <dbReference type="Pfam" id="PF13609"/>
    </source>
</evidence>
<protein>
    <submittedName>
        <fullName evidence="3">Porin</fullName>
    </submittedName>
</protein>
<dbReference type="Gene3D" id="2.40.160.10">
    <property type="entry name" value="Porin"/>
    <property type="match status" value="1"/>
</dbReference>
<dbReference type="RefSeq" id="WP_126717585.1">
    <property type="nucleotide sequence ID" value="NZ_RWJF01000001.1"/>
</dbReference>
<dbReference type="AlphaFoldDB" id="A0A429V741"/>
<dbReference type="Pfam" id="PF13609">
    <property type="entry name" value="Porin_4"/>
    <property type="match status" value="1"/>
</dbReference>